<gene>
    <name evidence="8" type="ORF">PGT21_031668</name>
</gene>
<name>A0A5B0P8K0_PUCGR</name>
<feature type="transmembrane region" description="Helical" evidence="6">
    <location>
        <begin position="113"/>
        <end position="136"/>
    </location>
</feature>
<dbReference type="GO" id="GO:0016020">
    <property type="term" value="C:membrane"/>
    <property type="evidence" value="ECO:0007669"/>
    <property type="project" value="UniProtKB-SubCell"/>
</dbReference>
<feature type="transmembrane region" description="Helical" evidence="6">
    <location>
        <begin position="142"/>
        <end position="161"/>
    </location>
</feature>
<evidence type="ECO:0000256" key="5">
    <source>
        <dbReference type="SAM" id="MobiDB-lite"/>
    </source>
</evidence>
<evidence type="ECO:0000313" key="8">
    <source>
        <dbReference type="EMBL" id="KAA1096924.1"/>
    </source>
</evidence>
<dbReference type="InterPro" id="IPR050186">
    <property type="entry name" value="TPT_transporter"/>
</dbReference>
<dbReference type="SUPFAM" id="SSF103481">
    <property type="entry name" value="Multidrug resistance efflux transporter EmrE"/>
    <property type="match status" value="1"/>
</dbReference>
<feature type="region of interest" description="Disordered" evidence="5">
    <location>
        <begin position="386"/>
        <end position="409"/>
    </location>
</feature>
<dbReference type="PANTHER" id="PTHR11132">
    <property type="entry name" value="SOLUTE CARRIER FAMILY 35"/>
    <property type="match status" value="1"/>
</dbReference>
<feature type="transmembrane region" description="Helical" evidence="6">
    <location>
        <begin position="224"/>
        <end position="246"/>
    </location>
</feature>
<dbReference type="Proteomes" id="UP000324748">
    <property type="component" value="Unassembled WGS sequence"/>
</dbReference>
<evidence type="ECO:0000256" key="4">
    <source>
        <dbReference type="ARBA" id="ARBA00023136"/>
    </source>
</evidence>
<evidence type="ECO:0000259" key="7">
    <source>
        <dbReference type="Pfam" id="PF03151"/>
    </source>
</evidence>
<dbReference type="OrthoDB" id="6418713at2759"/>
<organism evidence="8 9">
    <name type="scientific">Puccinia graminis f. sp. tritici</name>
    <dbReference type="NCBI Taxonomy" id="56615"/>
    <lineage>
        <taxon>Eukaryota</taxon>
        <taxon>Fungi</taxon>
        <taxon>Dikarya</taxon>
        <taxon>Basidiomycota</taxon>
        <taxon>Pucciniomycotina</taxon>
        <taxon>Pucciniomycetes</taxon>
        <taxon>Pucciniales</taxon>
        <taxon>Pucciniaceae</taxon>
        <taxon>Puccinia</taxon>
    </lineage>
</organism>
<feature type="transmembrane region" description="Helical" evidence="6">
    <location>
        <begin position="73"/>
        <end position="93"/>
    </location>
</feature>
<comment type="caution">
    <text evidence="8">The sequence shown here is derived from an EMBL/GenBank/DDBJ whole genome shotgun (WGS) entry which is preliminary data.</text>
</comment>
<feature type="transmembrane region" description="Helical" evidence="6">
    <location>
        <begin position="289"/>
        <end position="312"/>
    </location>
</feature>
<feature type="transmembrane region" description="Helical" evidence="6">
    <location>
        <begin position="261"/>
        <end position="282"/>
    </location>
</feature>
<sequence length="423" mass="45893">MHHTKQLSHSSILFIGTTNPSHSNELSSNNPELNSSDPAHANRSSLTLIVTITLSASLTLLNKSIYTTFQFPYPFYLLALHFASISLTSRIVAKTFRPAELDAYHERVTWRFWSRNVLTVGLAYGSAILCSNLAYLSLSVSFVQMLKAFTPVILVIATAFLDHRLPPMRTALVVMTISSGVAIAAYGEIQFVLIGVLFQLAGSLAEVARLIATQRLLQDLSVDPLVALSALSPICFSMALVLAPIFEGSEPIFLMVPRMGIPLIIGSILLALALNIVVLFLVSSTNALVLTLAGIVKDICLILGSVVFLGSHVTTTQVLGYSLAASGLVYFKFSVPPGSPKPPNWSPRSNEARRYEALPLNERVLSAAEKFNSTVGGFEQTAGQARRISVANSSERQGHEESQQVCQQSSELLRHICPPTHGY</sequence>
<proteinExistence type="predicted"/>
<evidence type="ECO:0000313" key="9">
    <source>
        <dbReference type="Proteomes" id="UP000324748"/>
    </source>
</evidence>
<dbReference type="InterPro" id="IPR004853">
    <property type="entry name" value="Sugar_P_trans_dom"/>
</dbReference>
<comment type="subcellular location">
    <subcellularLocation>
        <location evidence="1">Membrane</location>
        <topology evidence="1">Multi-pass membrane protein</topology>
    </subcellularLocation>
</comment>
<feature type="transmembrane region" description="Helical" evidence="6">
    <location>
        <begin position="168"/>
        <end position="186"/>
    </location>
</feature>
<keyword evidence="2 6" id="KW-0812">Transmembrane</keyword>
<keyword evidence="4 6" id="KW-0472">Membrane</keyword>
<evidence type="ECO:0000256" key="1">
    <source>
        <dbReference type="ARBA" id="ARBA00004141"/>
    </source>
</evidence>
<feature type="transmembrane region" description="Helical" evidence="6">
    <location>
        <begin position="192"/>
        <end position="212"/>
    </location>
</feature>
<protein>
    <recommendedName>
        <fullName evidence="7">Sugar phosphate transporter domain-containing protein</fullName>
    </recommendedName>
</protein>
<feature type="transmembrane region" description="Helical" evidence="6">
    <location>
        <begin position="44"/>
        <end position="61"/>
    </location>
</feature>
<keyword evidence="9" id="KW-1185">Reference proteome</keyword>
<evidence type="ECO:0000256" key="2">
    <source>
        <dbReference type="ARBA" id="ARBA00022692"/>
    </source>
</evidence>
<keyword evidence="3 6" id="KW-1133">Transmembrane helix</keyword>
<dbReference type="EMBL" id="VSWC01000067">
    <property type="protein sequence ID" value="KAA1096924.1"/>
    <property type="molecule type" value="Genomic_DNA"/>
</dbReference>
<accession>A0A5B0P8K0</accession>
<reference evidence="8 9" key="1">
    <citation type="submission" date="2019-05" db="EMBL/GenBank/DDBJ databases">
        <title>Emergence of the Ug99 lineage of the wheat stem rust pathogen through somatic hybridization.</title>
        <authorList>
            <person name="Li F."/>
            <person name="Upadhyaya N.M."/>
            <person name="Sperschneider J."/>
            <person name="Matny O."/>
            <person name="Nguyen-Phuc H."/>
            <person name="Mago R."/>
            <person name="Raley C."/>
            <person name="Miller M.E."/>
            <person name="Silverstein K.A.T."/>
            <person name="Henningsen E."/>
            <person name="Hirsch C.D."/>
            <person name="Visser B."/>
            <person name="Pretorius Z.A."/>
            <person name="Steffenson B.J."/>
            <person name="Schwessinger B."/>
            <person name="Dodds P.N."/>
            <person name="Figueroa M."/>
        </authorList>
    </citation>
    <scope>NUCLEOTIDE SEQUENCE [LARGE SCALE GENOMIC DNA]</scope>
    <source>
        <strain evidence="8">21-0</strain>
    </source>
</reference>
<dbReference type="Pfam" id="PF03151">
    <property type="entry name" value="TPT"/>
    <property type="match status" value="1"/>
</dbReference>
<evidence type="ECO:0000256" key="3">
    <source>
        <dbReference type="ARBA" id="ARBA00022989"/>
    </source>
</evidence>
<dbReference type="InterPro" id="IPR037185">
    <property type="entry name" value="EmrE-like"/>
</dbReference>
<feature type="domain" description="Sugar phosphate transporter" evidence="7">
    <location>
        <begin position="53"/>
        <end position="329"/>
    </location>
</feature>
<evidence type="ECO:0000256" key="6">
    <source>
        <dbReference type="SAM" id="Phobius"/>
    </source>
</evidence>
<dbReference type="AlphaFoldDB" id="A0A5B0P8K0"/>